<protein>
    <submittedName>
        <fullName evidence="2">Uncharacterized protein</fullName>
    </submittedName>
</protein>
<gene>
    <name evidence="2" type="ORF">R1flu_013034</name>
</gene>
<sequence>MAESVISIDEHDELEIESEEPLLESQPSNVFPNSQQNVQERCKITKKRDLEKGKKRQMVDQLIWQCWLLHITSILYAYYSKTRKKASKQTIPNNVWKLVFINYKKVHTGSKFSEDTLEELQTGTSNEGAGAPATLQSDEFLVRIRETNGHHSQNFLNKRSEIISPALA</sequence>
<keyword evidence="3" id="KW-1185">Reference proteome</keyword>
<evidence type="ECO:0000313" key="2">
    <source>
        <dbReference type="EMBL" id="KAL2645447.1"/>
    </source>
</evidence>
<evidence type="ECO:0000256" key="1">
    <source>
        <dbReference type="SAM" id="MobiDB-lite"/>
    </source>
</evidence>
<dbReference type="Proteomes" id="UP001605036">
    <property type="component" value="Unassembled WGS sequence"/>
</dbReference>
<evidence type="ECO:0000313" key="3">
    <source>
        <dbReference type="Proteomes" id="UP001605036"/>
    </source>
</evidence>
<comment type="caution">
    <text evidence="2">The sequence shown here is derived from an EMBL/GenBank/DDBJ whole genome shotgun (WGS) entry which is preliminary data.</text>
</comment>
<dbReference type="AlphaFoldDB" id="A0ABD1ZCC4"/>
<accession>A0ABD1ZCC4</accession>
<dbReference type="EMBL" id="JBHFFA010000002">
    <property type="protein sequence ID" value="KAL2645447.1"/>
    <property type="molecule type" value="Genomic_DNA"/>
</dbReference>
<feature type="compositionally biased region" description="Polar residues" evidence="1">
    <location>
        <begin position="26"/>
        <end position="38"/>
    </location>
</feature>
<reference evidence="2 3" key="1">
    <citation type="submission" date="2024-09" db="EMBL/GenBank/DDBJ databases">
        <title>Chromosome-scale assembly of Riccia fluitans.</title>
        <authorList>
            <person name="Paukszto L."/>
            <person name="Sawicki J."/>
            <person name="Karawczyk K."/>
            <person name="Piernik-Szablinska J."/>
            <person name="Szczecinska M."/>
            <person name="Mazdziarz M."/>
        </authorList>
    </citation>
    <scope>NUCLEOTIDE SEQUENCE [LARGE SCALE GENOMIC DNA]</scope>
    <source>
        <strain evidence="2">Rf_01</strain>
        <tissue evidence="2">Aerial parts of the thallus</tissue>
    </source>
</reference>
<organism evidence="2 3">
    <name type="scientific">Riccia fluitans</name>
    <dbReference type="NCBI Taxonomy" id="41844"/>
    <lineage>
        <taxon>Eukaryota</taxon>
        <taxon>Viridiplantae</taxon>
        <taxon>Streptophyta</taxon>
        <taxon>Embryophyta</taxon>
        <taxon>Marchantiophyta</taxon>
        <taxon>Marchantiopsida</taxon>
        <taxon>Marchantiidae</taxon>
        <taxon>Marchantiales</taxon>
        <taxon>Ricciaceae</taxon>
        <taxon>Riccia</taxon>
    </lineage>
</organism>
<feature type="region of interest" description="Disordered" evidence="1">
    <location>
        <begin position="18"/>
        <end position="38"/>
    </location>
</feature>
<name>A0ABD1ZCC4_9MARC</name>
<proteinExistence type="predicted"/>